<evidence type="ECO:0008006" key="3">
    <source>
        <dbReference type="Google" id="ProtNLM"/>
    </source>
</evidence>
<dbReference type="InterPro" id="IPR014825">
    <property type="entry name" value="DNA_alkylation"/>
</dbReference>
<reference evidence="1" key="2">
    <citation type="submission" date="2020-09" db="EMBL/GenBank/DDBJ databases">
        <authorList>
            <person name="Sun Q."/>
            <person name="Zhou Y."/>
        </authorList>
    </citation>
    <scope>NUCLEOTIDE SEQUENCE</scope>
    <source>
        <strain evidence="1">CGMCC 1.12195</strain>
    </source>
</reference>
<dbReference type="InterPro" id="IPR016024">
    <property type="entry name" value="ARM-type_fold"/>
</dbReference>
<dbReference type="EMBL" id="BMER01000002">
    <property type="protein sequence ID" value="GGG90416.1"/>
    <property type="molecule type" value="Genomic_DNA"/>
</dbReference>
<organism evidence="1 2">
    <name type="scientific">Parapedobacter pyrenivorans</name>
    <dbReference type="NCBI Taxonomy" id="1305674"/>
    <lineage>
        <taxon>Bacteria</taxon>
        <taxon>Pseudomonadati</taxon>
        <taxon>Bacteroidota</taxon>
        <taxon>Sphingobacteriia</taxon>
        <taxon>Sphingobacteriales</taxon>
        <taxon>Sphingobacteriaceae</taxon>
        <taxon>Parapedobacter</taxon>
    </lineage>
</organism>
<name>A0A917MDG6_9SPHI</name>
<dbReference type="Pfam" id="PF08713">
    <property type="entry name" value="DNA_alkylation"/>
    <property type="match status" value="1"/>
</dbReference>
<proteinExistence type="predicted"/>
<gene>
    <name evidence="1" type="ORF">GCM10007415_26120</name>
</gene>
<protein>
    <recommendedName>
        <fullName evidence="3">3-methyladenine DNA glycosylase AlkC</fullName>
    </recommendedName>
</protein>
<dbReference type="SUPFAM" id="SSF48371">
    <property type="entry name" value="ARM repeat"/>
    <property type="match status" value="1"/>
</dbReference>
<keyword evidence="2" id="KW-1185">Reference proteome</keyword>
<evidence type="ECO:0000313" key="1">
    <source>
        <dbReference type="EMBL" id="GGG90416.1"/>
    </source>
</evidence>
<dbReference type="Gene3D" id="1.25.40.290">
    <property type="entry name" value="ARM repeat domains"/>
    <property type="match status" value="1"/>
</dbReference>
<comment type="caution">
    <text evidence="1">The sequence shown here is derived from an EMBL/GenBank/DDBJ whole genome shotgun (WGS) entry which is preliminary data.</text>
</comment>
<dbReference type="Proteomes" id="UP000660862">
    <property type="component" value="Unassembled WGS sequence"/>
</dbReference>
<dbReference type="AlphaFoldDB" id="A0A917MDG6"/>
<dbReference type="RefSeq" id="WP_188506485.1">
    <property type="nucleotide sequence ID" value="NZ_BMER01000002.1"/>
</dbReference>
<reference evidence="1" key="1">
    <citation type="journal article" date="2014" name="Int. J. Syst. Evol. Microbiol.">
        <title>Complete genome sequence of Corynebacterium casei LMG S-19264T (=DSM 44701T), isolated from a smear-ripened cheese.</title>
        <authorList>
            <consortium name="US DOE Joint Genome Institute (JGI-PGF)"/>
            <person name="Walter F."/>
            <person name="Albersmeier A."/>
            <person name="Kalinowski J."/>
            <person name="Ruckert C."/>
        </authorList>
    </citation>
    <scope>NUCLEOTIDE SEQUENCE</scope>
    <source>
        <strain evidence="1">CGMCC 1.12195</strain>
    </source>
</reference>
<evidence type="ECO:0000313" key="2">
    <source>
        <dbReference type="Proteomes" id="UP000660862"/>
    </source>
</evidence>
<accession>A0A917MDG6</accession>
<sequence length="248" mass="28443">MGTTYSITDKFGEELAALLADKIKPVFPEFSSDAFIADVEISVNGKSYTQRVEVIADKLRDYLPELYIEAVNVLLRILGPPNPNETGMFTHYYWVLPIGKFVEKYGIDDFQASMDAIAEITKRNTGEYSIRPYIRKYPDASLAMIREWAQSTDFHLRRLASEGLRPKLPWAPKLDTFIQHPDPVFSILELLKEDEVKFVKKSVANHLTDWLKVNRDPAVALLTDWSTSDNPHTRWIVKHATRKISIQT</sequence>